<feature type="domain" description="UspA" evidence="2">
    <location>
        <begin position="1"/>
        <end position="130"/>
    </location>
</feature>
<evidence type="ECO:0000313" key="3">
    <source>
        <dbReference type="EMBL" id="GGJ69372.1"/>
    </source>
</evidence>
<comment type="caution">
    <text evidence="3">The sequence shown here is derived from an EMBL/GenBank/DDBJ whole genome shotgun (WGS) entry which is preliminary data.</text>
</comment>
<organism evidence="3 4">
    <name type="scientific">Deinococcus aquiradiocola</name>
    <dbReference type="NCBI Taxonomy" id="393059"/>
    <lineage>
        <taxon>Bacteria</taxon>
        <taxon>Thermotogati</taxon>
        <taxon>Deinococcota</taxon>
        <taxon>Deinococci</taxon>
        <taxon>Deinococcales</taxon>
        <taxon>Deinococcaceae</taxon>
        <taxon>Deinococcus</taxon>
    </lineage>
</organism>
<reference evidence="3" key="1">
    <citation type="journal article" date="2014" name="Int. J. Syst. Evol. Microbiol.">
        <title>Complete genome sequence of Corynebacterium casei LMG S-19264T (=DSM 44701T), isolated from a smear-ripened cheese.</title>
        <authorList>
            <consortium name="US DOE Joint Genome Institute (JGI-PGF)"/>
            <person name="Walter F."/>
            <person name="Albersmeier A."/>
            <person name="Kalinowski J."/>
            <person name="Ruckert C."/>
        </authorList>
    </citation>
    <scope>NUCLEOTIDE SEQUENCE</scope>
    <source>
        <strain evidence="3">JCM 14371</strain>
    </source>
</reference>
<dbReference type="PANTHER" id="PTHR46268">
    <property type="entry name" value="STRESS RESPONSE PROTEIN NHAX"/>
    <property type="match status" value="1"/>
</dbReference>
<dbReference type="PRINTS" id="PR01438">
    <property type="entry name" value="UNVRSLSTRESS"/>
</dbReference>
<dbReference type="InterPro" id="IPR006015">
    <property type="entry name" value="Universal_stress_UspA"/>
</dbReference>
<evidence type="ECO:0000313" key="4">
    <source>
        <dbReference type="Proteomes" id="UP000635726"/>
    </source>
</evidence>
<dbReference type="PANTHER" id="PTHR46268:SF6">
    <property type="entry name" value="UNIVERSAL STRESS PROTEIN UP12"/>
    <property type="match status" value="1"/>
</dbReference>
<dbReference type="Pfam" id="PF00582">
    <property type="entry name" value="Usp"/>
    <property type="match status" value="1"/>
</dbReference>
<dbReference type="Proteomes" id="UP000635726">
    <property type="component" value="Unassembled WGS sequence"/>
</dbReference>
<reference evidence="3" key="2">
    <citation type="submission" date="2020-09" db="EMBL/GenBank/DDBJ databases">
        <authorList>
            <person name="Sun Q."/>
            <person name="Ohkuma M."/>
        </authorList>
    </citation>
    <scope>NUCLEOTIDE SEQUENCE</scope>
    <source>
        <strain evidence="3">JCM 14371</strain>
    </source>
</reference>
<name>A0A917UMT6_9DEIO</name>
<dbReference type="RefSeq" id="WP_188961396.1">
    <property type="nucleotide sequence ID" value="NZ_BMOE01000003.1"/>
</dbReference>
<keyword evidence="4" id="KW-1185">Reference proteome</keyword>
<comment type="similarity">
    <text evidence="1">Belongs to the universal stress protein A family.</text>
</comment>
<dbReference type="InterPro" id="IPR014729">
    <property type="entry name" value="Rossmann-like_a/b/a_fold"/>
</dbReference>
<sequence>MIQKVLIAIDPSPQAVLALKVARSHFPQAERHLLTVIDERDYPMRDGVSEAPESVKHGAERLLRDAAWPGEHWDVRVGEPVRAMLHHAEQMNADLLVIGTHGRRGLNRLLSGSVAEELIRQAGVPVMVVREARVPDPALSRTT</sequence>
<dbReference type="EMBL" id="BMOE01000003">
    <property type="protein sequence ID" value="GGJ69372.1"/>
    <property type="molecule type" value="Genomic_DNA"/>
</dbReference>
<dbReference type="CDD" id="cd00293">
    <property type="entry name" value="USP-like"/>
    <property type="match status" value="1"/>
</dbReference>
<evidence type="ECO:0000259" key="2">
    <source>
        <dbReference type="Pfam" id="PF00582"/>
    </source>
</evidence>
<protein>
    <submittedName>
        <fullName evidence="3">Universal stress protein</fullName>
    </submittedName>
</protein>
<accession>A0A917UMT6</accession>
<dbReference type="SUPFAM" id="SSF52402">
    <property type="entry name" value="Adenine nucleotide alpha hydrolases-like"/>
    <property type="match status" value="1"/>
</dbReference>
<dbReference type="Gene3D" id="3.40.50.620">
    <property type="entry name" value="HUPs"/>
    <property type="match status" value="1"/>
</dbReference>
<dbReference type="AlphaFoldDB" id="A0A917UMT6"/>
<proteinExistence type="inferred from homology"/>
<dbReference type="InterPro" id="IPR006016">
    <property type="entry name" value="UspA"/>
</dbReference>
<evidence type="ECO:0000256" key="1">
    <source>
        <dbReference type="ARBA" id="ARBA00008791"/>
    </source>
</evidence>
<gene>
    <name evidence="3" type="ORF">GCM10008939_12190</name>
</gene>